<gene>
    <name evidence="3" type="ORF">EPICR_30202</name>
</gene>
<proteinExistence type="inferred from homology"/>
<dbReference type="Gene3D" id="3.40.50.720">
    <property type="entry name" value="NAD(P)-binding Rossmann-like Domain"/>
    <property type="match status" value="1"/>
</dbReference>
<evidence type="ECO:0000259" key="2">
    <source>
        <dbReference type="Pfam" id="PF01370"/>
    </source>
</evidence>
<dbReference type="InterPro" id="IPR001509">
    <property type="entry name" value="Epimerase_deHydtase"/>
</dbReference>
<name>A0A484HHR2_9BACT</name>
<protein>
    <recommendedName>
        <fullName evidence="2">NAD-dependent epimerase/dehydratase domain-containing protein</fullName>
    </recommendedName>
</protein>
<sequence>MNILVTGGAGFIGSHTTDALIKKGHRVRILDSLEKTVHPFGIPRDLNSGAEFIQGDVRDKKTLETALEGMDAVYHFAAYQDYLTDFSTFFHVNAVSTALLYEIFVEKKDLKIKKAIVASSQAVMGEGRHKCPECFPKTGEWEFPAIRLESQMASGAWDHSCSLCGGVLEWAPSDESVIHPCNQYALSKRSQEQIAINLGKRYGIPSVALRYSIVQGPRQSFYNAYSGAMRIFALSLFLDQSPLIFEDGRQIRDFINIKDVVAANLLALEDDRADGRVFNVGGGRPYAVMEFYRAMEEITGVRKTPVMSGLYRYGDTRHIFSDTAALESLGWKPSRGIEKSIEDYWEYLSRAEKLDDVLQYSQDHMERLQVIRKTKKTP</sequence>
<dbReference type="EMBL" id="CAACVI010000023">
    <property type="protein sequence ID" value="VEN74267.1"/>
    <property type="molecule type" value="Genomic_DNA"/>
</dbReference>
<evidence type="ECO:0000256" key="1">
    <source>
        <dbReference type="ARBA" id="ARBA00007637"/>
    </source>
</evidence>
<reference evidence="3" key="1">
    <citation type="submission" date="2019-01" db="EMBL/GenBank/DDBJ databases">
        <authorList>
            <consortium name="Genoscope - CEA"/>
            <person name="William W."/>
        </authorList>
    </citation>
    <scope>NUCLEOTIDE SEQUENCE</scope>
    <source>
        <strain evidence="3">CR-1</strain>
    </source>
</reference>
<feature type="domain" description="NAD-dependent epimerase/dehydratase" evidence="2">
    <location>
        <begin position="172"/>
        <end position="281"/>
    </location>
</feature>
<dbReference type="AlphaFoldDB" id="A0A484HHR2"/>
<organism evidence="3">
    <name type="scientific">uncultured Desulfobacteraceae bacterium</name>
    <dbReference type="NCBI Taxonomy" id="218296"/>
    <lineage>
        <taxon>Bacteria</taxon>
        <taxon>Pseudomonadati</taxon>
        <taxon>Thermodesulfobacteriota</taxon>
        <taxon>Desulfobacteria</taxon>
        <taxon>Desulfobacterales</taxon>
        <taxon>Desulfobacteraceae</taxon>
        <taxon>environmental samples</taxon>
    </lineage>
</organism>
<accession>A0A484HHR2</accession>
<dbReference type="InterPro" id="IPR036291">
    <property type="entry name" value="NAD(P)-bd_dom_sf"/>
</dbReference>
<evidence type="ECO:0000313" key="3">
    <source>
        <dbReference type="EMBL" id="VEN74267.1"/>
    </source>
</evidence>
<feature type="domain" description="NAD-dependent epimerase/dehydratase" evidence="2">
    <location>
        <begin position="3"/>
        <end position="130"/>
    </location>
</feature>
<comment type="similarity">
    <text evidence="1">Belongs to the NAD(P)-dependent epimerase/dehydratase family.</text>
</comment>
<dbReference type="SUPFAM" id="SSF51735">
    <property type="entry name" value="NAD(P)-binding Rossmann-fold domains"/>
    <property type="match status" value="1"/>
</dbReference>
<dbReference type="Pfam" id="PF01370">
    <property type="entry name" value="Epimerase"/>
    <property type="match status" value="2"/>
</dbReference>
<dbReference type="PANTHER" id="PTHR43000">
    <property type="entry name" value="DTDP-D-GLUCOSE 4,6-DEHYDRATASE-RELATED"/>
    <property type="match status" value="1"/>
</dbReference>